<evidence type="ECO:0000313" key="3">
    <source>
        <dbReference type="EMBL" id="MDO5969314.1"/>
    </source>
</evidence>
<evidence type="ECO:0008006" key="5">
    <source>
        <dbReference type="Google" id="ProtNLM"/>
    </source>
</evidence>
<protein>
    <recommendedName>
        <fullName evidence="5">Secreted protein</fullName>
    </recommendedName>
</protein>
<name>A0ABT8W858_9FLAO</name>
<dbReference type="PROSITE" id="PS51257">
    <property type="entry name" value="PROKAR_LIPOPROTEIN"/>
    <property type="match status" value="1"/>
</dbReference>
<feature type="signal peptide" evidence="2">
    <location>
        <begin position="1"/>
        <end position="19"/>
    </location>
</feature>
<reference evidence="3" key="1">
    <citation type="submission" date="2023-07" db="EMBL/GenBank/DDBJ databases">
        <title>Two novel species in the genus Flavivirga.</title>
        <authorList>
            <person name="Kwon K."/>
        </authorList>
    </citation>
    <scope>NUCLEOTIDE SEQUENCE</scope>
    <source>
        <strain evidence="3">KCTC 52353</strain>
    </source>
</reference>
<sequence length="47" mass="5255">MKSLYFILLMFFMTAGIMSCSTDDDLTETPTYATGGEIDDPVEPDRD</sequence>
<organism evidence="3 4">
    <name type="scientific">Flavivirga aquimarina</name>
    <dbReference type="NCBI Taxonomy" id="2027862"/>
    <lineage>
        <taxon>Bacteria</taxon>
        <taxon>Pseudomonadati</taxon>
        <taxon>Bacteroidota</taxon>
        <taxon>Flavobacteriia</taxon>
        <taxon>Flavobacteriales</taxon>
        <taxon>Flavobacteriaceae</taxon>
        <taxon>Flavivirga</taxon>
    </lineage>
</organism>
<proteinExistence type="predicted"/>
<feature type="compositionally biased region" description="Acidic residues" evidence="1">
    <location>
        <begin position="37"/>
        <end position="47"/>
    </location>
</feature>
<feature type="region of interest" description="Disordered" evidence="1">
    <location>
        <begin position="26"/>
        <end position="47"/>
    </location>
</feature>
<evidence type="ECO:0000256" key="2">
    <source>
        <dbReference type="SAM" id="SignalP"/>
    </source>
</evidence>
<comment type="caution">
    <text evidence="3">The sequence shown here is derived from an EMBL/GenBank/DDBJ whole genome shotgun (WGS) entry which is preliminary data.</text>
</comment>
<dbReference type="RefSeq" id="WP_303277003.1">
    <property type="nucleotide sequence ID" value="NZ_JAUOEK010000069.1"/>
</dbReference>
<accession>A0ABT8W858</accession>
<dbReference type="EMBL" id="JAUOEK010000069">
    <property type="protein sequence ID" value="MDO5969314.1"/>
    <property type="molecule type" value="Genomic_DNA"/>
</dbReference>
<keyword evidence="4" id="KW-1185">Reference proteome</keyword>
<gene>
    <name evidence="3" type="ORF">Q4Q35_05800</name>
</gene>
<evidence type="ECO:0000313" key="4">
    <source>
        <dbReference type="Proteomes" id="UP001176883"/>
    </source>
</evidence>
<evidence type="ECO:0000256" key="1">
    <source>
        <dbReference type="SAM" id="MobiDB-lite"/>
    </source>
</evidence>
<dbReference type="Proteomes" id="UP001176883">
    <property type="component" value="Unassembled WGS sequence"/>
</dbReference>
<keyword evidence="2" id="KW-0732">Signal</keyword>
<feature type="chain" id="PRO_5045919247" description="Secreted protein" evidence="2">
    <location>
        <begin position="20"/>
        <end position="47"/>
    </location>
</feature>